<organism evidence="3 4">
    <name type="scientific">Lactobacillus selangorensis</name>
    <dbReference type="NCBI Taxonomy" id="81857"/>
    <lineage>
        <taxon>Bacteria</taxon>
        <taxon>Bacillati</taxon>
        <taxon>Bacillota</taxon>
        <taxon>Bacilli</taxon>
        <taxon>Lactobacillales</taxon>
        <taxon>Lactobacillaceae</taxon>
        <taxon>Lactobacillus</taxon>
    </lineage>
</organism>
<dbReference type="Proteomes" id="UP000051751">
    <property type="component" value="Unassembled WGS sequence"/>
</dbReference>
<keyword evidence="1" id="KW-0472">Membrane</keyword>
<evidence type="ECO:0000256" key="1">
    <source>
        <dbReference type="SAM" id="Phobius"/>
    </source>
</evidence>
<dbReference type="EMBL" id="JQAT01000001">
    <property type="protein sequence ID" value="KRN29672.1"/>
    <property type="molecule type" value="Genomic_DNA"/>
</dbReference>
<keyword evidence="1" id="KW-0812">Transmembrane</keyword>
<comment type="caution">
    <text evidence="3">The sequence shown here is derived from an EMBL/GenBank/DDBJ whole genome shotgun (WGS) entry which is preliminary data.</text>
</comment>
<accession>A0A0R2G8F6</accession>
<evidence type="ECO:0000313" key="3">
    <source>
        <dbReference type="EMBL" id="KRN33799.1"/>
    </source>
</evidence>
<dbReference type="RefSeq" id="WP_057768336.1">
    <property type="nucleotide sequence ID" value="NZ_JQAT01000001.1"/>
</dbReference>
<evidence type="ECO:0000313" key="2">
    <source>
        <dbReference type="EMBL" id="KRN29672.1"/>
    </source>
</evidence>
<dbReference type="Proteomes" id="UP000051645">
    <property type="component" value="Unassembled WGS sequence"/>
</dbReference>
<evidence type="ECO:0000313" key="5">
    <source>
        <dbReference type="Proteomes" id="UP000051751"/>
    </source>
</evidence>
<reference evidence="4 5" key="1">
    <citation type="journal article" date="2015" name="Genome Announc.">
        <title>Expanding the biotechnology potential of lactobacilli through comparative genomics of 213 strains and associated genera.</title>
        <authorList>
            <person name="Sun Z."/>
            <person name="Harris H.M."/>
            <person name="McCann A."/>
            <person name="Guo C."/>
            <person name="Argimon S."/>
            <person name="Zhang W."/>
            <person name="Yang X."/>
            <person name="Jeffery I.B."/>
            <person name="Cooney J.C."/>
            <person name="Kagawa T.F."/>
            <person name="Liu W."/>
            <person name="Song Y."/>
            <person name="Salvetti E."/>
            <person name="Wrobel A."/>
            <person name="Rasinkangas P."/>
            <person name="Parkhill J."/>
            <person name="Rea M.C."/>
            <person name="O'Sullivan O."/>
            <person name="Ritari J."/>
            <person name="Douillard F.P."/>
            <person name="Paul Ross R."/>
            <person name="Yang R."/>
            <person name="Briner A.E."/>
            <person name="Felis G.E."/>
            <person name="de Vos W.M."/>
            <person name="Barrangou R."/>
            <person name="Klaenhammer T.R."/>
            <person name="Caufield P.W."/>
            <person name="Cui Y."/>
            <person name="Zhang H."/>
            <person name="O'Toole P.W."/>
        </authorList>
    </citation>
    <scope>NUCLEOTIDE SEQUENCE [LARGE SCALE GENOMIC DNA]</scope>
    <source>
        <strain evidence="2 5">ATCC BAA-66</strain>
        <strain evidence="3 4">DSM 13344</strain>
    </source>
</reference>
<feature type="transmembrane region" description="Helical" evidence="1">
    <location>
        <begin position="49"/>
        <end position="70"/>
    </location>
</feature>
<sequence length="87" mass="9648">MLFVNIMILFLTLALLIVLAQNLNLYLALVIDAVLVIGLYVLSGKMTGWFAPFNLVFLFLMVVTYGLAFLGRPKGKVKGTPMKKNGR</sequence>
<dbReference type="EMBL" id="JQAZ01000001">
    <property type="protein sequence ID" value="KRN33799.1"/>
    <property type="molecule type" value="Genomic_DNA"/>
</dbReference>
<proteinExistence type="predicted"/>
<evidence type="ECO:0000313" key="4">
    <source>
        <dbReference type="Proteomes" id="UP000051645"/>
    </source>
</evidence>
<name>A0A0R2G8F6_9LACO</name>
<dbReference type="PATRIC" id="fig|81857.3.peg.564"/>
<keyword evidence="4" id="KW-1185">Reference proteome</keyword>
<keyword evidence="1" id="KW-1133">Transmembrane helix</keyword>
<dbReference type="AlphaFoldDB" id="A0A0R2G8F6"/>
<gene>
    <name evidence="2" type="ORF">IV38_GL000559</name>
    <name evidence="3" type="ORF">IV40_GL000109</name>
</gene>
<protein>
    <submittedName>
        <fullName evidence="3">Uncharacterized protein</fullName>
    </submittedName>
</protein>